<dbReference type="EMBL" id="JAUQSZ010000002">
    <property type="protein sequence ID" value="MDO7841677.1"/>
    <property type="molecule type" value="Genomic_DNA"/>
</dbReference>
<evidence type="ECO:0000313" key="1">
    <source>
        <dbReference type="EMBL" id="MDO7841677.1"/>
    </source>
</evidence>
<accession>A0ABT8ZVS3</accession>
<evidence type="ECO:0000313" key="2">
    <source>
        <dbReference type="Proteomes" id="UP001176468"/>
    </source>
</evidence>
<proteinExistence type="predicted"/>
<sequence length="59" mass="6806">MTTETETLKRPEPAQARPVFSNEDFKLLRTAVAHYTQAIKDEPESVKYSNLYHRLGRLG</sequence>
<comment type="caution">
    <text evidence="1">The sequence shown here is derived from an EMBL/GenBank/DDBJ whole genome shotgun (WGS) entry which is preliminary data.</text>
</comment>
<protein>
    <submittedName>
        <fullName evidence="1">Uncharacterized protein</fullName>
    </submittedName>
</protein>
<organism evidence="1 2">
    <name type="scientific">Sphingomonas immobilis</name>
    <dbReference type="NCBI Taxonomy" id="3063997"/>
    <lineage>
        <taxon>Bacteria</taxon>
        <taxon>Pseudomonadati</taxon>
        <taxon>Pseudomonadota</taxon>
        <taxon>Alphaproteobacteria</taxon>
        <taxon>Sphingomonadales</taxon>
        <taxon>Sphingomonadaceae</taxon>
        <taxon>Sphingomonas</taxon>
    </lineage>
</organism>
<reference evidence="1" key="1">
    <citation type="submission" date="2023-07" db="EMBL/GenBank/DDBJ databases">
        <authorList>
            <person name="Kim M.K."/>
        </authorList>
    </citation>
    <scope>NUCLEOTIDE SEQUENCE</scope>
    <source>
        <strain evidence="1">CA1-15</strain>
    </source>
</reference>
<dbReference type="RefSeq" id="WP_304560115.1">
    <property type="nucleotide sequence ID" value="NZ_JAUQSZ010000002.1"/>
</dbReference>
<keyword evidence="2" id="KW-1185">Reference proteome</keyword>
<gene>
    <name evidence="1" type="ORF">Q5H94_05015</name>
</gene>
<name>A0ABT8ZVS3_9SPHN</name>
<dbReference type="Proteomes" id="UP001176468">
    <property type="component" value="Unassembled WGS sequence"/>
</dbReference>